<dbReference type="Proteomes" id="UP000004079">
    <property type="component" value="Unassembled WGS sequence"/>
</dbReference>
<dbReference type="AlphaFoldDB" id="D1QQ08"/>
<dbReference type="HOGENOM" id="CLU_3274622_0_0_10"/>
<evidence type="ECO:0000313" key="2">
    <source>
        <dbReference type="Proteomes" id="UP000004079"/>
    </source>
</evidence>
<evidence type="ECO:0000313" key="1">
    <source>
        <dbReference type="EMBL" id="EFB32602.1"/>
    </source>
</evidence>
<comment type="caution">
    <text evidence="1">The sequence shown here is derived from an EMBL/GenBank/DDBJ whole genome shotgun (WGS) entry which is preliminary data.</text>
</comment>
<protein>
    <submittedName>
        <fullName evidence="1">Uncharacterized protein</fullName>
    </submittedName>
</protein>
<gene>
    <name evidence="1" type="ORF">HMPREF0971_01055</name>
</gene>
<organism evidence="1 2">
    <name type="scientific">Segatella oris F0302</name>
    <dbReference type="NCBI Taxonomy" id="649760"/>
    <lineage>
        <taxon>Bacteria</taxon>
        <taxon>Pseudomonadati</taxon>
        <taxon>Bacteroidota</taxon>
        <taxon>Bacteroidia</taxon>
        <taxon>Bacteroidales</taxon>
        <taxon>Prevotellaceae</taxon>
        <taxon>Segatella</taxon>
    </lineage>
</organism>
<reference evidence="1 2" key="1">
    <citation type="submission" date="2009-11" db="EMBL/GenBank/DDBJ databases">
        <authorList>
            <person name="Weinstock G."/>
            <person name="Sodergren E."/>
            <person name="Clifton S."/>
            <person name="Fulton L."/>
            <person name="Fulton B."/>
            <person name="Courtney L."/>
            <person name="Fronick C."/>
            <person name="Harrison M."/>
            <person name="Strong C."/>
            <person name="Farmer C."/>
            <person name="Delahaunty K."/>
            <person name="Markovic C."/>
            <person name="Hall O."/>
            <person name="Minx P."/>
            <person name="Tomlinson C."/>
            <person name="Mitreva M."/>
            <person name="Nelson J."/>
            <person name="Hou S."/>
            <person name="Wollam A."/>
            <person name="Pepin K.H."/>
            <person name="Johnson M."/>
            <person name="Bhonagiri V."/>
            <person name="Nash W.E."/>
            <person name="Warren W."/>
            <person name="Chinwalla A."/>
            <person name="Mardis E.R."/>
            <person name="Wilson R.K."/>
        </authorList>
    </citation>
    <scope>NUCLEOTIDE SEQUENCE [LARGE SCALE GENOMIC DNA]</scope>
    <source>
        <strain evidence="1 2">F0302</strain>
    </source>
</reference>
<dbReference type="STRING" id="649760.HMPREF0971_01055"/>
<sequence>MILQAFYSFSWHRIIHITKKGKVHEDFPRHKDNQFQMRMQI</sequence>
<proteinExistence type="predicted"/>
<name>D1QQ08_9BACT</name>
<accession>D1QQ08</accession>
<dbReference type="EMBL" id="ACUZ02000021">
    <property type="protein sequence ID" value="EFB32602.1"/>
    <property type="molecule type" value="Genomic_DNA"/>
</dbReference>